<dbReference type="EMBL" id="CAJOBI010021817">
    <property type="protein sequence ID" value="CAF4221327.1"/>
    <property type="molecule type" value="Genomic_DNA"/>
</dbReference>
<accession>A0A8S2SD86</accession>
<protein>
    <submittedName>
        <fullName evidence="1">Uncharacterized protein</fullName>
    </submittedName>
</protein>
<dbReference type="Proteomes" id="UP000676336">
    <property type="component" value="Unassembled WGS sequence"/>
</dbReference>
<dbReference type="AlphaFoldDB" id="A0A8S2SD86"/>
<evidence type="ECO:0000313" key="1">
    <source>
        <dbReference type="EMBL" id="CAF4221327.1"/>
    </source>
</evidence>
<gene>
    <name evidence="1" type="ORF">SMN809_LOCUS22735</name>
</gene>
<sequence>MVNKNVIASSSYCALQPYLWIPVRRDKHPPTVTWHQIKRQQLEY</sequence>
<reference evidence="1" key="1">
    <citation type="submission" date="2021-02" db="EMBL/GenBank/DDBJ databases">
        <authorList>
            <person name="Nowell W R."/>
        </authorList>
    </citation>
    <scope>NUCLEOTIDE SEQUENCE</scope>
</reference>
<comment type="caution">
    <text evidence="1">The sequence shown here is derived from an EMBL/GenBank/DDBJ whole genome shotgun (WGS) entry which is preliminary data.</text>
</comment>
<feature type="non-terminal residue" evidence="1">
    <location>
        <position position="44"/>
    </location>
</feature>
<proteinExistence type="predicted"/>
<organism evidence="1 2">
    <name type="scientific">Rotaria magnacalcarata</name>
    <dbReference type="NCBI Taxonomy" id="392030"/>
    <lineage>
        <taxon>Eukaryota</taxon>
        <taxon>Metazoa</taxon>
        <taxon>Spiralia</taxon>
        <taxon>Gnathifera</taxon>
        <taxon>Rotifera</taxon>
        <taxon>Eurotatoria</taxon>
        <taxon>Bdelloidea</taxon>
        <taxon>Philodinida</taxon>
        <taxon>Philodinidae</taxon>
        <taxon>Rotaria</taxon>
    </lineage>
</organism>
<name>A0A8S2SD86_9BILA</name>
<evidence type="ECO:0000313" key="2">
    <source>
        <dbReference type="Proteomes" id="UP000676336"/>
    </source>
</evidence>